<protein>
    <recommendedName>
        <fullName evidence="3">DNA polymerase alpha subunit B</fullName>
    </recommendedName>
</protein>
<dbReference type="Proteomes" id="UP000050791">
    <property type="component" value="Unassembled WGS sequence"/>
</dbReference>
<evidence type="ECO:0000256" key="1">
    <source>
        <dbReference type="ARBA" id="ARBA00004123"/>
    </source>
</evidence>
<evidence type="ECO:0000259" key="6">
    <source>
        <dbReference type="Pfam" id="PF04042"/>
    </source>
</evidence>
<dbReference type="GO" id="GO:0006270">
    <property type="term" value="P:DNA replication initiation"/>
    <property type="evidence" value="ECO:0007669"/>
    <property type="project" value="TreeGrafter"/>
</dbReference>
<evidence type="ECO:0000313" key="7">
    <source>
        <dbReference type="Proteomes" id="UP000050791"/>
    </source>
</evidence>
<dbReference type="InterPro" id="IPR016722">
    <property type="entry name" value="DNA_pol_alpha_bsu"/>
</dbReference>
<dbReference type="PANTHER" id="PTHR23061">
    <property type="entry name" value="DNA POLYMERASE 2 ALPHA 70 KDA SUBUNIT"/>
    <property type="match status" value="1"/>
</dbReference>
<dbReference type="InterPro" id="IPR007185">
    <property type="entry name" value="DNA_pol_a/d/e_bsu"/>
</dbReference>
<evidence type="ECO:0000313" key="8">
    <source>
        <dbReference type="WBParaSite" id="SMTH1_45150.1"/>
    </source>
</evidence>
<sequence length="528" mass="58783">MLQELMVAEACSDQRDLLSSYGVSKPLIPVPNGRLIPSDKENEPELESHETQLIASYPSDAVESLICNGITDFIDWTPILLTTRAYGNRYMNQHTLENAEIIDNWTWETIKRVLSNIPEGSLVEGDQNIQQSSQPISRDSLSSLINKNECCQPTRTETSTLERTTFLRPVYSRVLASSLIPGRVSAKLSVPIKGSSESSQIAENSQPLLIRGVNPTGHSLGVMEIFQIPISKPPFINPDKCLGNLHIMVACGPYTLSNSHDPTGLFNLLRSVKQSKPHVLILLGPFVDSEHPGIQSYSETTYEELFQSRVNSVSEWCNHLSIRLIIISSWRELHHDPVYPTPPIDKSWIEKTPHLLSSYEKVQFAPDPCLFQIGEYVFGLTSVDILKDLSCEEISAGCSGSDRITRLCRHILASSSFYPVHPPDDGLPLDYPLWSQYAQFPVTPHCLILPSKLRQFVKNVDGVLCINPGYVSRGEAFGSYAEIVVNVNEFSSLNENSNEINSNIPDNLSSEHSSFSICGRTSVSIKRL</sequence>
<name>A0AA85BE80_9TREM</name>
<evidence type="ECO:0000256" key="3">
    <source>
        <dbReference type="ARBA" id="ARBA00018596"/>
    </source>
</evidence>
<comment type="subcellular location">
    <subcellularLocation>
        <location evidence="1">Nucleus</location>
    </subcellularLocation>
</comment>
<organism evidence="7 8">
    <name type="scientific">Schistosoma mattheei</name>
    <dbReference type="NCBI Taxonomy" id="31246"/>
    <lineage>
        <taxon>Eukaryota</taxon>
        <taxon>Metazoa</taxon>
        <taxon>Spiralia</taxon>
        <taxon>Lophotrochozoa</taxon>
        <taxon>Platyhelminthes</taxon>
        <taxon>Trematoda</taxon>
        <taxon>Digenea</taxon>
        <taxon>Strigeidida</taxon>
        <taxon>Schistosomatoidea</taxon>
        <taxon>Schistosomatidae</taxon>
        <taxon>Schistosoma</taxon>
    </lineage>
</organism>
<feature type="domain" description="DNA polymerase alpha/delta/epsilon subunit B" evidence="6">
    <location>
        <begin position="247"/>
        <end position="458"/>
    </location>
</feature>
<comment type="similarity">
    <text evidence="2">Belongs to the DNA polymerase alpha subunit B family.</text>
</comment>
<evidence type="ECO:0000256" key="2">
    <source>
        <dbReference type="ARBA" id="ARBA00007299"/>
    </source>
</evidence>
<evidence type="ECO:0000256" key="4">
    <source>
        <dbReference type="ARBA" id="ARBA00022705"/>
    </source>
</evidence>
<dbReference type="WBParaSite" id="SMTH1_45150.1">
    <property type="protein sequence ID" value="SMTH1_45150.1"/>
    <property type="gene ID" value="SMTH1_45150"/>
</dbReference>
<dbReference type="Pfam" id="PF04042">
    <property type="entry name" value="DNA_pol_E_B"/>
    <property type="match status" value="1"/>
</dbReference>
<dbReference type="GO" id="GO:0003677">
    <property type="term" value="F:DNA binding"/>
    <property type="evidence" value="ECO:0007669"/>
    <property type="project" value="InterPro"/>
</dbReference>
<dbReference type="PANTHER" id="PTHR23061:SF12">
    <property type="entry name" value="DNA POLYMERASE ALPHA SUBUNIT B"/>
    <property type="match status" value="1"/>
</dbReference>
<reference evidence="8" key="1">
    <citation type="submission" date="2023-11" db="UniProtKB">
        <authorList>
            <consortium name="WormBaseParasite"/>
        </authorList>
    </citation>
    <scope>IDENTIFICATION</scope>
</reference>
<accession>A0AA85BE80</accession>
<dbReference type="Gene3D" id="3.60.21.60">
    <property type="match status" value="2"/>
</dbReference>
<keyword evidence="4" id="KW-0235">DNA replication</keyword>
<keyword evidence="5" id="KW-0539">Nucleus</keyword>
<evidence type="ECO:0000256" key="5">
    <source>
        <dbReference type="ARBA" id="ARBA00023242"/>
    </source>
</evidence>
<proteinExistence type="inferred from homology"/>
<dbReference type="GO" id="GO:0005658">
    <property type="term" value="C:alpha DNA polymerase:primase complex"/>
    <property type="evidence" value="ECO:0007669"/>
    <property type="project" value="TreeGrafter"/>
</dbReference>
<dbReference type="AlphaFoldDB" id="A0AA85BE80"/>